<dbReference type="Gene3D" id="1.10.30.10">
    <property type="entry name" value="High mobility group box domain"/>
    <property type="match status" value="1"/>
</dbReference>
<evidence type="ECO:0000256" key="8">
    <source>
        <dbReference type="ARBA" id="ARBA00023159"/>
    </source>
</evidence>
<keyword evidence="5" id="KW-0112">Calmodulin-binding</keyword>
<evidence type="ECO:0000259" key="14">
    <source>
        <dbReference type="PROSITE" id="PS50118"/>
    </source>
</evidence>
<name>A0ABD2QGH7_9PLAT</name>
<gene>
    <name evidence="15" type="ORF">Ciccas_002694</name>
</gene>
<dbReference type="Proteomes" id="UP001626550">
    <property type="component" value="Unassembled WGS sequence"/>
</dbReference>
<dbReference type="GO" id="GO:0006357">
    <property type="term" value="P:regulation of transcription by RNA polymerase II"/>
    <property type="evidence" value="ECO:0007669"/>
    <property type="project" value="UniProtKB-ARBA"/>
</dbReference>
<dbReference type="SMART" id="SM00398">
    <property type="entry name" value="HMG"/>
    <property type="match status" value="1"/>
</dbReference>
<evidence type="ECO:0000256" key="9">
    <source>
        <dbReference type="ARBA" id="ARBA00023163"/>
    </source>
</evidence>
<dbReference type="GO" id="GO:0016607">
    <property type="term" value="C:nuclear speck"/>
    <property type="evidence" value="ECO:0007669"/>
    <property type="project" value="UniProtKB-SubCell"/>
</dbReference>
<feature type="region of interest" description="Disordered" evidence="13">
    <location>
        <begin position="16"/>
        <end position="46"/>
    </location>
</feature>
<comment type="subcellular location">
    <subcellularLocation>
        <location evidence="1">Nucleus speckle</location>
    </subcellularLocation>
</comment>
<dbReference type="PANTHER" id="PTHR10270:SF161">
    <property type="entry name" value="SEX-DETERMINING REGION Y PROTEIN"/>
    <property type="match status" value="1"/>
</dbReference>
<feature type="domain" description="HMG box" evidence="14">
    <location>
        <begin position="152"/>
        <end position="220"/>
    </location>
</feature>
<dbReference type="InterPro" id="IPR036910">
    <property type="entry name" value="HMG_box_dom_sf"/>
</dbReference>
<evidence type="ECO:0000256" key="11">
    <source>
        <dbReference type="ARBA" id="ARBA00045821"/>
    </source>
</evidence>
<dbReference type="GO" id="GO:0030154">
    <property type="term" value="P:cell differentiation"/>
    <property type="evidence" value="ECO:0007669"/>
    <property type="project" value="UniProtKB-KW"/>
</dbReference>
<comment type="similarity">
    <text evidence="2">Belongs to the SRY family.</text>
</comment>
<protein>
    <recommendedName>
        <fullName evidence="3">Sex-determining region Y protein</fullName>
    </recommendedName>
    <alternativeName>
        <fullName evidence="10">Testis-determining factor</fullName>
    </alternativeName>
</protein>
<evidence type="ECO:0000256" key="12">
    <source>
        <dbReference type="PROSITE-ProRule" id="PRU00267"/>
    </source>
</evidence>
<comment type="caution">
    <text evidence="15">The sequence shown here is derived from an EMBL/GenBank/DDBJ whole genome shotgun (WGS) entry which is preliminary data.</text>
</comment>
<evidence type="ECO:0000256" key="6">
    <source>
        <dbReference type="ARBA" id="ARBA00022928"/>
    </source>
</evidence>
<keyword evidence="7 12" id="KW-0238">DNA-binding</keyword>
<sequence>MLTIIQPIITSPQVKTVVQASPRKPPPITPTTQSKRTTNKTQINAYQRRLGDISPIREYAPMPLSQARSGRQQTSSSTASQFASSFNEFEECSKCEAAKINSLDCWMDHLGTSHPVPTSWLSDRASSLQGYERNHPYTAVVDSHKKRKAETIPRPLNSFMIFAQYIRRLVLYVFPEAPNVHISRRIGHLWRTMNGELRAEYSHEAQRLQELHGIEFPDYKYRPRKRLRPPSLVPTEQAKQEEEFYKASSPRKHQNLSGDGLTSPVMKSRSHLQRKEMASPLKTQPVYRMHFSLPNSNNTQDHVDGTRVVPAFGKRPAILSSRPVSSQPVILRKNNQKQTPLVISKEAPKYASSEATLTALVYKNAPKPEPLAVLTSNSSLFPGDHHNSPIMGNLMLYNGQSSHNGYHTPTGSSISPNSACIAGPNSDLSKGEYWHNGHELVDLLRVEKVDEPPTIKTMVRNASSGFKLDACFDECANMQAPCGNQIAFADICTADGCASLDDLNTLSLFQPGTDKADEILAKLDELESGWVFTEDENNNTIPCVLKTDE</sequence>
<reference evidence="15 16" key="1">
    <citation type="submission" date="2024-11" db="EMBL/GenBank/DDBJ databases">
        <title>Adaptive evolution of stress response genes in parasites aligns with host niche diversity.</title>
        <authorList>
            <person name="Hahn C."/>
            <person name="Resl P."/>
        </authorList>
    </citation>
    <scope>NUCLEOTIDE SEQUENCE [LARGE SCALE GENOMIC DNA]</scope>
    <source>
        <strain evidence="15">EGGRZ-B1_66</strain>
        <tissue evidence="15">Body</tissue>
    </source>
</reference>
<proteinExistence type="inferred from homology"/>
<dbReference type="PANTHER" id="PTHR10270">
    <property type="entry name" value="SOX TRANSCRIPTION FACTOR"/>
    <property type="match status" value="1"/>
</dbReference>
<evidence type="ECO:0000256" key="13">
    <source>
        <dbReference type="SAM" id="MobiDB-lite"/>
    </source>
</evidence>
<evidence type="ECO:0000256" key="10">
    <source>
        <dbReference type="ARBA" id="ARBA00032498"/>
    </source>
</evidence>
<evidence type="ECO:0000256" key="7">
    <source>
        <dbReference type="ARBA" id="ARBA00023125"/>
    </source>
</evidence>
<keyword evidence="4" id="KW-0221">Differentiation</keyword>
<dbReference type="GO" id="GO:0007548">
    <property type="term" value="P:sex differentiation"/>
    <property type="evidence" value="ECO:0007669"/>
    <property type="project" value="UniProtKB-KW"/>
</dbReference>
<evidence type="ECO:0000256" key="1">
    <source>
        <dbReference type="ARBA" id="ARBA00004324"/>
    </source>
</evidence>
<dbReference type="PROSITE" id="PS50118">
    <property type="entry name" value="HMG_BOX_2"/>
    <property type="match status" value="1"/>
</dbReference>
<evidence type="ECO:0000313" key="16">
    <source>
        <dbReference type="Proteomes" id="UP001626550"/>
    </source>
</evidence>
<organism evidence="15 16">
    <name type="scientific">Cichlidogyrus casuarinus</name>
    <dbReference type="NCBI Taxonomy" id="1844966"/>
    <lineage>
        <taxon>Eukaryota</taxon>
        <taxon>Metazoa</taxon>
        <taxon>Spiralia</taxon>
        <taxon>Lophotrochozoa</taxon>
        <taxon>Platyhelminthes</taxon>
        <taxon>Monogenea</taxon>
        <taxon>Monopisthocotylea</taxon>
        <taxon>Dactylogyridea</taxon>
        <taxon>Ancyrocephalidae</taxon>
        <taxon>Cichlidogyrus</taxon>
    </lineage>
</organism>
<dbReference type="GO" id="GO:0003677">
    <property type="term" value="F:DNA binding"/>
    <property type="evidence" value="ECO:0007669"/>
    <property type="project" value="UniProtKB-UniRule"/>
</dbReference>
<dbReference type="GO" id="GO:0005516">
    <property type="term" value="F:calmodulin binding"/>
    <property type="evidence" value="ECO:0007669"/>
    <property type="project" value="UniProtKB-KW"/>
</dbReference>
<evidence type="ECO:0000256" key="5">
    <source>
        <dbReference type="ARBA" id="ARBA00022860"/>
    </source>
</evidence>
<accession>A0ABD2QGH7</accession>
<dbReference type="SUPFAM" id="SSF47095">
    <property type="entry name" value="HMG-box"/>
    <property type="match status" value="1"/>
</dbReference>
<dbReference type="Pfam" id="PF00505">
    <property type="entry name" value="HMG_box"/>
    <property type="match status" value="1"/>
</dbReference>
<feature type="compositionally biased region" description="Polar residues" evidence="13">
    <location>
        <begin position="30"/>
        <end position="45"/>
    </location>
</feature>
<keyword evidence="12" id="KW-0539">Nucleus</keyword>
<dbReference type="EMBL" id="JBJKFK010000220">
    <property type="protein sequence ID" value="KAL3318639.1"/>
    <property type="molecule type" value="Genomic_DNA"/>
</dbReference>
<keyword evidence="8" id="KW-0010">Activator</keyword>
<dbReference type="InterPro" id="IPR050140">
    <property type="entry name" value="SRY-related_HMG-box_TF-like"/>
</dbReference>
<keyword evidence="16" id="KW-1185">Reference proteome</keyword>
<keyword evidence="6" id="KW-0726">Sexual differentiation</keyword>
<evidence type="ECO:0000256" key="2">
    <source>
        <dbReference type="ARBA" id="ARBA00005998"/>
    </source>
</evidence>
<evidence type="ECO:0000256" key="4">
    <source>
        <dbReference type="ARBA" id="ARBA00022782"/>
    </source>
</evidence>
<keyword evidence="9" id="KW-0804">Transcription</keyword>
<dbReference type="InterPro" id="IPR009071">
    <property type="entry name" value="HMG_box_dom"/>
</dbReference>
<comment type="function">
    <text evidence="11">Transcriptional regulator that controls a genetic switch in male development. It is necessary and sufficient for initiating male sex determination by directing the development of supporting cell precursors (pre-Sertoli cells) as Sertoli rather than granulosa cells. Involved in different aspects of gene regulation including promoter activation or repression. Binds to the DNA consensus sequence 5'-[AT]AACAA[AT]-3'. SRY HMG box recognizes DNA by partial intercalation in the minor groove and promotes DNA bending. Also involved in pre-mRNA splicing. In male adult brain involved in the maintenance of motor functions of dopaminergic neurons.</text>
</comment>
<feature type="DNA-binding region" description="HMG box" evidence="12">
    <location>
        <begin position="152"/>
        <end position="220"/>
    </location>
</feature>
<evidence type="ECO:0000313" key="15">
    <source>
        <dbReference type="EMBL" id="KAL3318639.1"/>
    </source>
</evidence>
<evidence type="ECO:0000256" key="3">
    <source>
        <dbReference type="ARBA" id="ARBA00019052"/>
    </source>
</evidence>
<feature type="region of interest" description="Disordered" evidence="13">
    <location>
        <begin position="225"/>
        <end position="265"/>
    </location>
</feature>
<dbReference type="AlphaFoldDB" id="A0ABD2QGH7"/>